<keyword evidence="1" id="KW-0812">Transmembrane</keyword>
<evidence type="ECO:0000313" key="2">
    <source>
        <dbReference type="EMBL" id="ABC46474.1"/>
    </source>
</evidence>
<proteinExistence type="predicted"/>
<name>Q1A5P0_9VIRU</name>
<feature type="transmembrane region" description="Helical" evidence="1">
    <location>
        <begin position="135"/>
        <end position="155"/>
    </location>
</feature>
<keyword evidence="1" id="KW-0472">Membrane</keyword>
<dbReference type="EMBL" id="DQ314239">
    <property type="protein sequence ID" value="ABC46474.1"/>
    <property type="molecule type" value="Genomic_DNA"/>
</dbReference>
<reference evidence="2" key="1">
    <citation type="journal article" date="2006" name="Appl. Environ. Microbiol.">
        <title>Identification of a diagnostic marker to detect freshwater cyanophages of filamentous cyanobacteria.</title>
        <authorList>
            <person name="Baker A.C."/>
            <person name="Goddard V.J."/>
            <person name="Davy J."/>
            <person name="Schroeder D.C."/>
            <person name="Adams D.G."/>
            <person name="Wilson W.H."/>
        </authorList>
    </citation>
    <scope>NUCLEOTIDE SEQUENCE</scope>
</reference>
<organism evidence="2">
    <name type="scientific">Cyanophage AN-15</name>
    <dbReference type="NCBI Taxonomy" id="362866"/>
    <lineage>
        <taxon>Viruses</taxon>
    </lineage>
</organism>
<protein>
    <submittedName>
        <fullName evidence="2">Putative major capsid protein</fullName>
    </submittedName>
</protein>
<keyword evidence="1" id="KW-1133">Transmembrane helix</keyword>
<accession>Q1A5P0</accession>
<sequence length="369" mass="40939">MALTTLTPTELLSIKAVDYLANSFLVEAPMLALLANRVINQKQKGIQWGAKVAQGVVGGRTRTGALANDTQGTIRAAELAVPDYYIKHQFDVGKDEIVNSNATGKISAVRDPVGTADRRRFGAVLAKKIDICQVLYTRLLVWLIVLTTVFSVWMLRPVLQLLTARLVLMQGYLKSHIPRWRSIIQGGAVPGTPEALTINRMTAMLRARRTAGVTYKGNQNQRLIIVTSDNIENDVLRPLYGTVVDNQNVDFTRLDKDLLPYVNYMVKGIPVVSDIDCPANKMYLLNLDKLAIYSFDQSDADTSDGKITYIPLRYTDETGSSPTESTLWVRLADVSDEHPDLLKFELSVALQLVAFDLVDSISVIRDITQ</sequence>
<evidence type="ECO:0000256" key="1">
    <source>
        <dbReference type="SAM" id="Phobius"/>
    </source>
</evidence>